<evidence type="ECO:0000313" key="2">
    <source>
        <dbReference type="Proteomes" id="UP001341840"/>
    </source>
</evidence>
<name>A0ABU6RD44_9FABA</name>
<dbReference type="Proteomes" id="UP001341840">
    <property type="component" value="Unassembled WGS sequence"/>
</dbReference>
<reference evidence="1 2" key="1">
    <citation type="journal article" date="2023" name="Plants (Basel)">
        <title>Bridging the Gap: Combining Genomics and Transcriptomics Approaches to Understand Stylosanthes scabra, an Orphan Legume from the Brazilian Caatinga.</title>
        <authorList>
            <person name="Ferreira-Neto J.R.C."/>
            <person name="da Silva M.D."/>
            <person name="Binneck E."/>
            <person name="de Melo N.F."/>
            <person name="da Silva R.H."/>
            <person name="de Melo A.L.T.M."/>
            <person name="Pandolfi V."/>
            <person name="Bustamante F.O."/>
            <person name="Brasileiro-Vidal A.C."/>
            <person name="Benko-Iseppon A.M."/>
        </authorList>
    </citation>
    <scope>NUCLEOTIDE SEQUENCE [LARGE SCALE GENOMIC DNA]</scope>
    <source>
        <tissue evidence="1">Leaves</tissue>
    </source>
</reference>
<accession>A0ABU6RD44</accession>
<proteinExistence type="predicted"/>
<organism evidence="1 2">
    <name type="scientific">Stylosanthes scabra</name>
    <dbReference type="NCBI Taxonomy" id="79078"/>
    <lineage>
        <taxon>Eukaryota</taxon>
        <taxon>Viridiplantae</taxon>
        <taxon>Streptophyta</taxon>
        <taxon>Embryophyta</taxon>
        <taxon>Tracheophyta</taxon>
        <taxon>Spermatophyta</taxon>
        <taxon>Magnoliopsida</taxon>
        <taxon>eudicotyledons</taxon>
        <taxon>Gunneridae</taxon>
        <taxon>Pentapetalae</taxon>
        <taxon>rosids</taxon>
        <taxon>fabids</taxon>
        <taxon>Fabales</taxon>
        <taxon>Fabaceae</taxon>
        <taxon>Papilionoideae</taxon>
        <taxon>50 kb inversion clade</taxon>
        <taxon>dalbergioids sensu lato</taxon>
        <taxon>Dalbergieae</taxon>
        <taxon>Pterocarpus clade</taxon>
        <taxon>Stylosanthes</taxon>
    </lineage>
</organism>
<protein>
    <submittedName>
        <fullName evidence="1">Uncharacterized protein</fullName>
    </submittedName>
</protein>
<comment type="caution">
    <text evidence="1">The sequence shown here is derived from an EMBL/GenBank/DDBJ whole genome shotgun (WGS) entry which is preliminary data.</text>
</comment>
<dbReference type="EMBL" id="JASCZI010030374">
    <property type="protein sequence ID" value="MED6121959.1"/>
    <property type="molecule type" value="Genomic_DNA"/>
</dbReference>
<sequence>MSLTANPRRRQKFRSCIHPSWRRRQVLLVMVSTASSSPSAVAVPAGHPWRESKFFLEDWPNKYKT</sequence>
<evidence type="ECO:0000313" key="1">
    <source>
        <dbReference type="EMBL" id="MED6121959.1"/>
    </source>
</evidence>
<gene>
    <name evidence="1" type="ORF">PIB30_035099</name>
</gene>
<keyword evidence="2" id="KW-1185">Reference proteome</keyword>